<sequence length="21" mass="2167">MSPGSSGVFNVRTRVVAQATC</sequence>
<keyword evidence="2" id="KW-1185">Reference proteome</keyword>
<protein>
    <submittedName>
        <fullName evidence="1">Uncharacterized protein</fullName>
    </submittedName>
</protein>
<gene>
    <name evidence="1" type="ORF">Pint_36024</name>
</gene>
<comment type="caution">
    <text evidence="1">The sequence shown here is derived from an EMBL/GenBank/DDBJ whole genome shotgun (WGS) entry which is preliminary data.</text>
</comment>
<reference evidence="2" key="1">
    <citation type="journal article" date="2023" name="G3 (Bethesda)">
        <title>Genome assembly and association tests identify interacting loci associated with vigor, precocity, and sex in interspecific pistachio rootstocks.</title>
        <authorList>
            <person name="Palmer W."/>
            <person name="Jacygrad E."/>
            <person name="Sagayaradj S."/>
            <person name="Cavanaugh K."/>
            <person name="Han R."/>
            <person name="Bertier L."/>
            <person name="Beede B."/>
            <person name="Kafkas S."/>
            <person name="Golino D."/>
            <person name="Preece J."/>
            <person name="Michelmore R."/>
        </authorList>
    </citation>
    <scope>NUCLEOTIDE SEQUENCE [LARGE SCALE GENOMIC DNA]</scope>
</reference>
<accession>A0ACC0Y2P5</accession>
<organism evidence="1 2">
    <name type="scientific">Pistacia integerrima</name>
    <dbReference type="NCBI Taxonomy" id="434235"/>
    <lineage>
        <taxon>Eukaryota</taxon>
        <taxon>Viridiplantae</taxon>
        <taxon>Streptophyta</taxon>
        <taxon>Embryophyta</taxon>
        <taxon>Tracheophyta</taxon>
        <taxon>Spermatophyta</taxon>
        <taxon>Magnoliopsida</taxon>
        <taxon>eudicotyledons</taxon>
        <taxon>Gunneridae</taxon>
        <taxon>Pentapetalae</taxon>
        <taxon>rosids</taxon>
        <taxon>malvids</taxon>
        <taxon>Sapindales</taxon>
        <taxon>Anacardiaceae</taxon>
        <taxon>Pistacia</taxon>
    </lineage>
</organism>
<name>A0ACC0Y2P5_9ROSI</name>
<evidence type="ECO:0000313" key="2">
    <source>
        <dbReference type="Proteomes" id="UP001163603"/>
    </source>
</evidence>
<evidence type="ECO:0000313" key="1">
    <source>
        <dbReference type="EMBL" id="KAJ0028380.1"/>
    </source>
</evidence>
<dbReference type="EMBL" id="CM047744">
    <property type="protein sequence ID" value="KAJ0028380.1"/>
    <property type="molecule type" value="Genomic_DNA"/>
</dbReference>
<proteinExistence type="predicted"/>
<dbReference type="Proteomes" id="UP001163603">
    <property type="component" value="Chromosome 9"/>
</dbReference>